<name>A0ABY1NBW2_9FLAO</name>
<dbReference type="Pfam" id="PF15956">
    <property type="entry name" value="DUF4760"/>
    <property type="match status" value="1"/>
</dbReference>
<accession>A0ABY1NBW2</accession>
<evidence type="ECO:0008006" key="5">
    <source>
        <dbReference type="Google" id="ProtNLM"/>
    </source>
</evidence>
<gene>
    <name evidence="3" type="ORF">SAMN06264346_101465</name>
</gene>
<proteinExistence type="predicted"/>
<feature type="transmembrane region" description="Helical" evidence="2">
    <location>
        <begin position="12"/>
        <end position="34"/>
    </location>
</feature>
<comment type="caution">
    <text evidence="3">The sequence shown here is derived from an EMBL/GenBank/DDBJ whole genome shotgun (WGS) entry which is preliminary data.</text>
</comment>
<sequence>MKGLFNKKYSIKLVWILLIGLAVIFCFVFLGFHFVANWSFAASLDYTAKITLAILAFLTLIYHIHNLENQIRTQEESNRQNLSKYTYDICADFRRPVMMDINDNVRLLLDEQKENLEQQNIKEFIKYINDEKNREFRKALVITLNYFESISIMVLAGDLDNDIVKSLFCKLFGRYYNKLKHYINFRQEEAPKSWVSFEILAKKWINDEKV</sequence>
<evidence type="ECO:0000313" key="3">
    <source>
        <dbReference type="EMBL" id="SMP05942.1"/>
    </source>
</evidence>
<evidence type="ECO:0000256" key="1">
    <source>
        <dbReference type="SAM" id="Coils"/>
    </source>
</evidence>
<keyword evidence="1" id="KW-0175">Coiled coil</keyword>
<reference evidence="3 4" key="1">
    <citation type="submission" date="2017-05" db="EMBL/GenBank/DDBJ databases">
        <authorList>
            <person name="Varghese N."/>
            <person name="Submissions S."/>
        </authorList>
    </citation>
    <scope>NUCLEOTIDE SEQUENCE [LARGE SCALE GENOMIC DNA]</scope>
    <source>
        <strain evidence="3 4">DSM 28214</strain>
    </source>
</reference>
<feature type="transmembrane region" description="Helical" evidence="2">
    <location>
        <begin position="46"/>
        <end position="64"/>
    </location>
</feature>
<dbReference type="InterPro" id="IPR031876">
    <property type="entry name" value="DUF4760"/>
</dbReference>
<keyword evidence="2" id="KW-0472">Membrane</keyword>
<keyword evidence="4" id="KW-1185">Reference proteome</keyword>
<dbReference type="Proteomes" id="UP001157960">
    <property type="component" value="Unassembled WGS sequence"/>
</dbReference>
<evidence type="ECO:0000256" key="2">
    <source>
        <dbReference type="SAM" id="Phobius"/>
    </source>
</evidence>
<dbReference type="RefSeq" id="WP_283420842.1">
    <property type="nucleotide sequence ID" value="NZ_FXTZ01000001.1"/>
</dbReference>
<protein>
    <recommendedName>
        <fullName evidence="5">DUF4760 domain-containing protein</fullName>
    </recommendedName>
</protein>
<dbReference type="EMBL" id="FXTZ01000001">
    <property type="protein sequence ID" value="SMP05942.1"/>
    <property type="molecule type" value="Genomic_DNA"/>
</dbReference>
<feature type="coiled-coil region" evidence="1">
    <location>
        <begin position="64"/>
        <end position="122"/>
    </location>
</feature>
<organism evidence="3 4">
    <name type="scientific">Chryseobacterium profundimaris</name>
    <dbReference type="NCBI Taxonomy" id="1387275"/>
    <lineage>
        <taxon>Bacteria</taxon>
        <taxon>Pseudomonadati</taxon>
        <taxon>Bacteroidota</taxon>
        <taxon>Flavobacteriia</taxon>
        <taxon>Flavobacteriales</taxon>
        <taxon>Weeksellaceae</taxon>
        <taxon>Chryseobacterium group</taxon>
        <taxon>Chryseobacterium</taxon>
    </lineage>
</organism>
<evidence type="ECO:0000313" key="4">
    <source>
        <dbReference type="Proteomes" id="UP001157960"/>
    </source>
</evidence>
<keyword evidence="2" id="KW-0812">Transmembrane</keyword>
<keyword evidence="2" id="KW-1133">Transmembrane helix</keyword>